<accession>A0A2P2N526</accession>
<dbReference type="AlphaFoldDB" id="A0A2P2N526"/>
<evidence type="ECO:0000313" key="1">
    <source>
        <dbReference type="EMBL" id="MBX37602.1"/>
    </source>
</evidence>
<name>A0A2P2N526_RHIMU</name>
<dbReference type="EMBL" id="GGEC01057118">
    <property type="protein sequence ID" value="MBX37602.1"/>
    <property type="molecule type" value="Transcribed_RNA"/>
</dbReference>
<organism evidence="1">
    <name type="scientific">Rhizophora mucronata</name>
    <name type="common">Asiatic mangrove</name>
    <dbReference type="NCBI Taxonomy" id="61149"/>
    <lineage>
        <taxon>Eukaryota</taxon>
        <taxon>Viridiplantae</taxon>
        <taxon>Streptophyta</taxon>
        <taxon>Embryophyta</taxon>
        <taxon>Tracheophyta</taxon>
        <taxon>Spermatophyta</taxon>
        <taxon>Magnoliopsida</taxon>
        <taxon>eudicotyledons</taxon>
        <taxon>Gunneridae</taxon>
        <taxon>Pentapetalae</taxon>
        <taxon>rosids</taxon>
        <taxon>fabids</taxon>
        <taxon>Malpighiales</taxon>
        <taxon>Rhizophoraceae</taxon>
        <taxon>Rhizophora</taxon>
    </lineage>
</organism>
<proteinExistence type="predicted"/>
<reference evidence="1" key="1">
    <citation type="submission" date="2018-02" db="EMBL/GenBank/DDBJ databases">
        <title>Rhizophora mucronata_Transcriptome.</title>
        <authorList>
            <person name="Meera S.P."/>
            <person name="Sreeshan A."/>
            <person name="Augustine A."/>
        </authorList>
    </citation>
    <scope>NUCLEOTIDE SEQUENCE</scope>
    <source>
        <tissue evidence="1">Leaf</tissue>
    </source>
</reference>
<sequence length="70" mass="7786">MMMKLKGILQKQERNLKDPRCLKQRKEKCLSVIESSQKRYARCAINANGMIKGALLGARNVGPSVIVSIA</sequence>
<protein>
    <submittedName>
        <fullName evidence="1">Uncharacterized protein</fullName>
    </submittedName>
</protein>